<keyword evidence="1" id="KW-0472">Membrane</keyword>
<feature type="transmembrane region" description="Helical" evidence="1">
    <location>
        <begin position="150"/>
        <end position="173"/>
    </location>
</feature>
<keyword evidence="1" id="KW-1133">Transmembrane helix</keyword>
<evidence type="ECO:0000313" key="2">
    <source>
        <dbReference type="EMBL" id="BBY49881.1"/>
    </source>
</evidence>
<geneLocation type="plasmid" evidence="3">
    <name>pjcm18538 dna</name>
</geneLocation>
<dbReference type="KEGG" id="marz:MARA_33490"/>
<evidence type="ECO:0000256" key="1">
    <source>
        <dbReference type="SAM" id="Phobius"/>
    </source>
</evidence>
<dbReference type="EMBL" id="AP022593">
    <property type="protein sequence ID" value="BBY49881.1"/>
    <property type="molecule type" value="Genomic_DNA"/>
</dbReference>
<organism evidence="2 3">
    <name type="scientific">Mycolicibacterium arabiense</name>
    <dbReference type="NCBI Taxonomy" id="1286181"/>
    <lineage>
        <taxon>Bacteria</taxon>
        <taxon>Bacillati</taxon>
        <taxon>Actinomycetota</taxon>
        <taxon>Actinomycetes</taxon>
        <taxon>Mycobacteriales</taxon>
        <taxon>Mycobacteriaceae</taxon>
        <taxon>Mycolicibacterium</taxon>
    </lineage>
</organism>
<protein>
    <recommendedName>
        <fullName evidence="4">DUF2127 domain-containing protein</fullName>
    </recommendedName>
</protein>
<dbReference type="Proteomes" id="UP000467428">
    <property type="component" value="Chromosome"/>
</dbReference>
<gene>
    <name evidence="2" type="ORF">MARA_33490</name>
</gene>
<dbReference type="RefSeq" id="WP_163919439.1">
    <property type="nucleotide sequence ID" value="NZ_AP022593.1"/>
</dbReference>
<keyword evidence="3" id="KW-1185">Reference proteome</keyword>
<evidence type="ECO:0008006" key="4">
    <source>
        <dbReference type="Google" id="ProtNLM"/>
    </source>
</evidence>
<feature type="transmembrane region" description="Helical" evidence="1">
    <location>
        <begin position="203"/>
        <end position="221"/>
    </location>
</feature>
<proteinExistence type="predicted"/>
<dbReference type="InterPro" id="IPR021125">
    <property type="entry name" value="DUF2127"/>
</dbReference>
<dbReference type="AlphaFoldDB" id="A0A7I7S086"/>
<evidence type="ECO:0000313" key="3">
    <source>
        <dbReference type="Proteomes" id="UP000467428"/>
    </source>
</evidence>
<dbReference type="PIRSF" id="PIRSF021485">
    <property type="entry name" value="UCP021485"/>
    <property type="match status" value="1"/>
</dbReference>
<dbReference type="Pfam" id="PF09900">
    <property type="entry name" value="DUF2127"/>
    <property type="match status" value="1"/>
</dbReference>
<accession>A0A7I7S086</accession>
<reference evidence="2 3" key="1">
    <citation type="journal article" date="2019" name="Emerg. Microbes Infect.">
        <title>Comprehensive subspecies identification of 175 nontuberculous mycobacteria species based on 7547 genomic profiles.</title>
        <authorList>
            <person name="Matsumoto Y."/>
            <person name="Kinjo T."/>
            <person name="Motooka D."/>
            <person name="Nabeya D."/>
            <person name="Jung N."/>
            <person name="Uechi K."/>
            <person name="Horii T."/>
            <person name="Iida T."/>
            <person name="Fujita J."/>
            <person name="Nakamura S."/>
        </authorList>
    </citation>
    <scope>NUCLEOTIDE SEQUENCE [LARGE SCALE GENOMIC DNA]</scope>
    <source>
        <strain evidence="2 3">JCM 18538</strain>
    </source>
</reference>
<dbReference type="InterPro" id="IPR014511">
    <property type="entry name" value="DUF2068_TM_subgr"/>
</dbReference>
<sequence length="256" mass="27952">MSTPRSTRRWELLFCAFAGHATFAPDDPTLSDRLHGTTGVGEAWRCLRCGDFALGPALATGPTSAAPKILRGKALRQVVIVRVLAVERLIRALLLALAAWGVWKFRDEQLSLQAVFDRDLPLLRQSGFRVDEMSLVHTVEKALAAPPSTLALLVAALGAYAVLELIEAAGLWLLKRWGEYFAVVATSVFLPLEVYDLANGVTITRVLTFAVNVAAVVYLLVSKRLFGLRGGRAAYEAERRGEQLLDLERAAATRPT</sequence>
<name>A0A7I7S086_9MYCO</name>
<keyword evidence="1" id="KW-0812">Transmembrane</keyword>